<keyword evidence="3" id="KW-0949">S-adenosyl-L-methionine</keyword>
<organism evidence="4 5">
    <name type="scientific">Leptospira weilii str. Ecochallenge</name>
    <dbReference type="NCBI Taxonomy" id="1049986"/>
    <lineage>
        <taxon>Bacteria</taxon>
        <taxon>Pseudomonadati</taxon>
        <taxon>Spirochaetota</taxon>
        <taxon>Spirochaetia</taxon>
        <taxon>Leptospirales</taxon>
        <taxon>Leptospiraceae</taxon>
        <taxon>Leptospira</taxon>
    </lineage>
</organism>
<proteinExistence type="predicted"/>
<evidence type="ECO:0000256" key="2">
    <source>
        <dbReference type="ARBA" id="ARBA00022679"/>
    </source>
</evidence>
<comment type="caution">
    <text evidence="4">The sequence shown here is derived from an EMBL/GenBank/DDBJ whole genome shotgun (WGS) entry which is preliminary data.</text>
</comment>
<dbReference type="AlphaFoldDB" id="N1U719"/>
<evidence type="ECO:0000313" key="4">
    <source>
        <dbReference type="EMBL" id="EMY13946.1"/>
    </source>
</evidence>
<keyword evidence="1 4" id="KW-0489">Methyltransferase</keyword>
<evidence type="ECO:0000256" key="3">
    <source>
        <dbReference type="ARBA" id="ARBA00022691"/>
    </source>
</evidence>
<dbReference type="EMBL" id="AHMI02000206">
    <property type="protein sequence ID" value="EMY13946.1"/>
    <property type="molecule type" value="Genomic_DNA"/>
</dbReference>
<dbReference type="Proteomes" id="UP000012249">
    <property type="component" value="Unassembled WGS sequence"/>
</dbReference>
<dbReference type="PROSITE" id="PS51682">
    <property type="entry name" value="SAM_OMT_I"/>
    <property type="match status" value="1"/>
</dbReference>
<keyword evidence="2 4" id="KW-0808">Transferase</keyword>
<dbReference type="GO" id="GO:0008171">
    <property type="term" value="F:O-methyltransferase activity"/>
    <property type="evidence" value="ECO:0007669"/>
    <property type="project" value="InterPro"/>
</dbReference>
<dbReference type="InterPro" id="IPR002935">
    <property type="entry name" value="SAM_O-MeTrfase"/>
</dbReference>
<evidence type="ECO:0000256" key="1">
    <source>
        <dbReference type="ARBA" id="ARBA00022603"/>
    </source>
</evidence>
<dbReference type="GO" id="GO:0008757">
    <property type="term" value="F:S-adenosylmethionine-dependent methyltransferase activity"/>
    <property type="evidence" value="ECO:0007669"/>
    <property type="project" value="TreeGrafter"/>
</dbReference>
<dbReference type="InterPro" id="IPR029063">
    <property type="entry name" value="SAM-dependent_MTases_sf"/>
</dbReference>
<reference evidence="4 5" key="1">
    <citation type="submission" date="2013-02" db="EMBL/GenBank/DDBJ databases">
        <authorList>
            <person name="Harkins D.M."/>
            <person name="Durkin A.S."/>
            <person name="Brinkac L.M."/>
            <person name="Haft D.H."/>
            <person name="Selengut J.D."/>
            <person name="Sanka R."/>
            <person name="DePew J."/>
            <person name="Purushe J."/>
            <person name="Haake D.A."/>
            <person name="Matsunaga J."/>
            <person name="Vinetz J.M."/>
            <person name="Sutton G.G."/>
            <person name="Nierman W.C."/>
            <person name="Fouts D.E."/>
        </authorList>
    </citation>
    <scope>NUCLEOTIDE SEQUENCE [LARGE SCALE GENOMIC DNA]</scope>
    <source>
        <strain evidence="4 5">Ecochallenge</strain>
    </source>
</reference>
<dbReference type="Pfam" id="PF01596">
    <property type="entry name" value="Methyltransf_3"/>
    <property type="match status" value="1"/>
</dbReference>
<dbReference type="SUPFAM" id="SSF53335">
    <property type="entry name" value="S-adenosyl-L-methionine-dependent methyltransferases"/>
    <property type="match status" value="1"/>
</dbReference>
<protein>
    <submittedName>
        <fullName evidence="4">O-methyltransferase</fullName>
    </submittedName>
</protein>
<dbReference type="PANTHER" id="PTHR10509">
    <property type="entry name" value="O-METHYLTRANSFERASE-RELATED"/>
    <property type="match status" value="1"/>
</dbReference>
<sequence>MSKGSPPGKYGTSIFLNGLEERIDSELVARPIDILLQMEKDAAAIGVPVLTPASGAVLRFLVECEQPEEILELGTGYGVSLFWMASGLNRIAKIVSLEREIDYIARVRSYLEKHPFSDLDIRLLKVHCLRYLKEASENPNVKWSGKFVFVDCDKVLYPEIFRILKQMRPDTAVFDNVLWHGRIFDPSRQAPSDKAVREFWDEVKSSNFPYTLFPVGDGLLRIRFCESFERNKTFCRGTDEPVCSF</sequence>
<dbReference type="PANTHER" id="PTHR10509:SF14">
    <property type="entry name" value="CAFFEOYL-COA O-METHYLTRANSFERASE 3-RELATED"/>
    <property type="match status" value="1"/>
</dbReference>
<gene>
    <name evidence="4" type="ORF">LEP1GSC043_2102</name>
</gene>
<dbReference type="InterPro" id="IPR050362">
    <property type="entry name" value="Cation-dep_OMT"/>
</dbReference>
<evidence type="ECO:0000313" key="5">
    <source>
        <dbReference type="Proteomes" id="UP000012249"/>
    </source>
</evidence>
<dbReference type="GO" id="GO:0032259">
    <property type="term" value="P:methylation"/>
    <property type="evidence" value="ECO:0007669"/>
    <property type="project" value="UniProtKB-KW"/>
</dbReference>
<dbReference type="Gene3D" id="3.40.50.150">
    <property type="entry name" value="Vaccinia Virus protein VP39"/>
    <property type="match status" value="1"/>
</dbReference>
<accession>N1U719</accession>
<name>N1U719_9LEPT</name>